<keyword evidence="7" id="KW-1185">Reference proteome</keyword>
<dbReference type="GO" id="GO:0005737">
    <property type="term" value="C:cytoplasm"/>
    <property type="evidence" value="ECO:0007669"/>
    <property type="project" value="TreeGrafter"/>
</dbReference>
<dbReference type="STRING" id="126957.T1JPJ8"/>
<dbReference type="GO" id="GO:0008395">
    <property type="term" value="F:steroid hydroxylase activity"/>
    <property type="evidence" value="ECO:0007669"/>
    <property type="project" value="TreeGrafter"/>
</dbReference>
<organism evidence="6 7">
    <name type="scientific">Strigamia maritima</name>
    <name type="common">European centipede</name>
    <name type="synonym">Geophilus maritimus</name>
    <dbReference type="NCBI Taxonomy" id="126957"/>
    <lineage>
        <taxon>Eukaryota</taxon>
        <taxon>Metazoa</taxon>
        <taxon>Ecdysozoa</taxon>
        <taxon>Arthropoda</taxon>
        <taxon>Myriapoda</taxon>
        <taxon>Chilopoda</taxon>
        <taxon>Pleurostigmophora</taxon>
        <taxon>Geophilomorpha</taxon>
        <taxon>Linotaeniidae</taxon>
        <taxon>Strigamia</taxon>
    </lineage>
</organism>
<dbReference type="Gene3D" id="1.10.630.10">
    <property type="entry name" value="Cytochrome P450"/>
    <property type="match status" value="2"/>
</dbReference>
<dbReference type="PhylomeDB" id="T1JPJ8"/>
<keyword evidence="4" id="KW-0560">Oxidoreductase</keyword>
<evidence type="ECO:0000256" key="1">
    <source>
        <dbReference type="ARBA" id="ARBA00010617"/>
    </source>
</evidence>
<dbReference type="GO" id="GO:0006805">
    <property type="term" value="P:xenobiotic metabolic process"/>
    <property type="evidence" value="ECO:0007669"/>
    <property type="project" value="TreeGrafter"/>
</dbReference>
<accession>T1JPJ8</accession>
<name>T1JPJ8_STRMM</name>
<evidence type="ECO:0008006" key="8">
    <source>
        <dbReference type="Google" id="ProtNLM"/>
    </source>
</evidence>
<dbReference type="GO" id="GO:0016712">
    <property type="term" value="F:oxidoreductase activity, acting on paired donors, with incorporation or reduction of molecular oxygen, reduced flavin or flavoprotein as one donor, and incorporation of one atom of oxygen"/>
    <property type="evidence" value="ECO:0007669"/>
    <property type="project" value="TreeGrafter"/>
</dbReference>
<dbReference type="InterPro" id="IPR050182">
    <property type="entry name" value="Cytochrome_P450_fam2"/>
</dbReference>
<keyword evidence="5" id="KW-0472">Membrane</keyword>
<proteinExistence type="inferred from homology"/>
<dbReference type="GO" id="GO:0005506">
    <property type="term" value="F:iron ion binding"/>
    <property type="evidence" value="ECO:0007669"/>
    <property type="project" value="InterPro"/>
</dbReference>
<dbReference type="Pfam" id="PF00067">
    <property type="entry name" value="p450"/>
    <property type="match status" value="2"/>
</dbReference>
<reference evidence="7" key="1">
    <citation type="submission" date="2011-05" db="EMBL/GenBank/DDBJ databases">
        <authorList>
            <person name="Richards S.R."/>
            <person name="Qu J."/>
            <person name="Jiang H."/>
            <person name="Jhangiani S.N."/>
            <person name="Agravi P."/>
            <person name="Goodspeed R."/>
            <person name="Gross S."/>
            <person name="Mandapat C."/>
            <person name="Jackson L."/>
            <person name="Mathew T."/>
            <person name="Pu L."/>
            <person name="Thornton R."/>
            <person name="Saada N."/>
            <person name="Wilczek-Boney K.B."/>
            <person name="Lee S."/>
            <person name="Kovar C."/>
            <person name="Wu Y."/>
            <person name="Scherer S.E."/>
            <person name="Worley K.C."/>
            <person name="Muzny D.M."/>
            <person name="Gibbs R."/>
        </authorList>
    </citation>
    <scope>NUCLEOTIDE SEQUENCE</scope>
    <source>
        <strain evidence="7">Brora</strain>
    </source>
</reference>
<keyword evidence="2" id="KW-0479">Metal-binding</keyword>
<keyword evidence="4" id="KW-0503">Monooxygenase</keyword>
<evidence type="ECO:0000313" key="7">
    <source>
        <dbReference type="Proteomes" id="UP000014500"/>
    </source>
</evidence>
<dbReference type="InterPro" id="IPR001128">
    <property type="entry name" value="Cyt_P450"/>
</dbReference>
<dbReference type="PANTHER" id="PTHR24300:SF403">
    <property type="entry name" value="CYTOCHROME P450 306A1"/>
    <property type="match status" value="1"/>
</dbReference>
<protein>
    <recommendedName>
        <fullName evidence="8">Cytochrome P450</fullName>
    </recommendedName>
</protein>
<keyword evidence="5" id="KW-1133">Transmembrane helix</keyword>
<dbReference type="OMA" id="NTHWNAD"/>
<evidence type="ECO:0000313" key="6">
    <source>
        <dbReference type="EnsemblMetazoa" id="SMAR015775-PA"/>
    </source>
</evidence>
<keyword evidence="3" id="KW-0408">Iron</keyword>
<reference evidence="6" key="2">
    <citation type="submission" date="2015-02" db="UniProtKB">
        <authorList>
            <consortium name="EnsemblMetazoa"/>
        </authorList>
    </citation>
    <scope>IDENTIFICATION</scope>
</reference>
<dbReference type="EnsemblMetazoa" id="SMAR015775-RA">
    <property type="protein sequence ID" value="SMAR015775-PA"/>
    <property type="gene ID" value="SMAR015775"/>
</dbReference>
<evidence type="ECO:0000256" key="4">
    <source>
        <dbReference type="ARBA" id="ARBA00023033"/>
    </source>
</evidence>
<dbReference type="SUPFAM" id="SSF48264">
    <property type="entry name" value="Cytochrome P450"/>
    <property type="match status" value="2"/>
</dbReference>
<dbReference type="GO" id="GO:0020037">
    <property type="term" value="F:heme binding"/>
    <property type="evidence" value="ECO:0007669"/>
    <property type="project" value="InterPro"/>
</dbReference>
<sequence>MNRWNTHWNADMVTVGLFFLVLALVAYIHRWRVLRRLPPGPRGVPILGCLPFVGREPHKTLRQLSEQYGPVFSVYLGSKLCVFISDVKLVREAFKKDVFANRPSIPFVDVLMEGYEPQLLHLLGDLFGAGLGTTQTTLCWFLLAMMKHPEIQIKVQEELDTVVGRERKPCLSDLPQLPYTEATLMETQRYATILPTGISHAAAYDTELGGYLIPKNAVVSGLFWNFHHDPKVWKNPDTFDPTHFLTPEGKIFKPDNFMPFSV</sequence>
<comment type="similarity">
    <text evidence="1">Belongs to the cytochrome P450 family.</text>
</comment>
<dbReference type="AlphaFoldDB" id="T1JPJ8"/>
<dbReference type="Proteomes" id="UP000014500">
    <property type="component" value="Unassembled WGS sequence"/>
</dbReference>
<dbReference type="InterPro" id="IPR036396">
    <property type="entry name" value="Cyt_P450_sf"/>
</dbReference>
<dbReference type="HOGENOM" id="CLU_1063863_0_0_1"/>
<dbReference type="PANTHER" id="PTHR24300">
    <property type="entry name" value="CYTOCHROME P450 508A4-RELATED"/>
    <property type="match status" value="1"/>
</dbReference>
<evidence type="ECO:0000256" key="2">
    <source>
        <dbReference type="ARBA" id="ARBA00022723"/>
    </source>
</evidence>
<feature type="transmembrane region" description="Helical" evidence="5">
    <location>
        <begin position="12"/>
        <end position="29"/>
    </location>
</feature>
<dbReference type="eggNOG" id="KOG0156">
    <property type="taxonomic scope" value="Eukaryota"/>
</dbReference>
<evidence type="ECO:0000256" key="3">
    <source>
        <dbReference type="ARBA" id="ARBA00023004"/>
    </source>
</evidence>
<evidence type="ECO:0000256" key="5">
    <source>
        <dbReference type="SAM" id="Phobius"/>
    </source>
</evidence>
<dbReference type="GO" id="GO:0006082">
    <property type="term" value="P:organic acid metabolic process"/>
    <property type="evidence" value="ECO:0007669"/>
    <property type="project" value="TreeGrafter"/>
</dbReference>
<keyword evidence="5" id="KW-0812">Transmembrane</keyword>
<dbReference type="EMBL" id="JH431778">
    <property type="status" value="NOT_ANNOTATED_CDS"/>
    <property type="molecule type" value="Genomic_DNA"/>
</dbReference>